<keyword evidence="3" id="KW-1185">Reference proteome</keyword>
<dbReference type="Proteomes" id="UP000189632">
    <property type="component" value="Chromosome"/>
</dbReference>
<dbReference type="EMBL" id="CP015625">
    <property type="protein sequence ID" value="AQT47946.1"/>
    <property type="molecule type" value="Genomic_DNA"/>
</dbReference>
<gene>
    <name evidence="2" type="ORF">BBC0122_018490</name>
</gene>
<dbReference type="AlphaFoldDB" id="A0A1U9MJB9"/>
<name>A0A1U9MJB9_9HYPH</name>
<feature type="region of interest" description="Disordered" evidence="1">
    <location>
        <begin position="25"/>
        <end position="63"/>
    </location>
</feature>
<proteinExistence type="predicted"/>
<evidence type="ECO:0000256" key="1">
    <source>
        <dbReference type="SAM" id="MobiDB-lite"/>
    </source>
</evidence>
<organism evidence="2 3">
    <name type="scientific">Bartonella choladocola</name>
    <dbReference type="NCBI Taxonomy" id="2750995"/>
    <lineage>
        <taxon>Bacteria</taxon>
        <taxon>Pseudomonadati</taxon>
        <taxon>Pseudomonadota</taxon>
        <taxon>Alphaproteobacteria</taxon>
        <taxon>Hyphomicrobiales</taxon>
        <taxon>Bartonellaceae</taxon>
        <taxon>Bartonella</taxon>
    </lineage>
</organism>
<feature type="compositionally biased region" description="Polar residues" evidence="1">
    <location>
        <begin position="25"/>
        <end position="35"/>
    </location>
</feature>
<evidence type="ECO:0000313" key="3">
    <source>
        <dbReference type="Proteomes" id="UP000189632"/>
    </source>
</evidence>
<feature type="compositionally biased region" description="Basic and acidic residues" evidence="1">
    <location>
        <begin position="36"/>
        <end position="48"/>
    </location>
</feature>
<dbReference type="KEGG" id="bapi:BBC0122_018490"/>
<protein>
    <submittedName>
        <fullName evidence="2">Uncharacterized protein</fullName>
    </submittedName>
</protein>
<dbReference type="RefSeq" id="WP_077972543.1">
    <property type="nucleotide sequence ID" value="NZ_CAXUOT020000003.1"/>
</dbReference>
<reference evidence="2 3" key="1">
    <citation type="submission" date="2016-11" db="EMBL/GenBank/DDBJ databases">
        <title>Comparative genomics of Bartonella apis.</title>
        <authorList>
            <person name="Engel P."/>
        </authorList>
    </citation>
    <scope>NUCLEOTIDE SEQUENCE [LARGE SCALE GENOMIC DNA]</scope>
    <source>
        <strain evidence="2 3">BBC0122</strain>
    </source>
</reference>
<evidence type="ECO:0000313" key="2">
    <source>
        <dbReference type="EMBL" id="AQT47946.1"/>
    </source>
</evidence>
<sequence>MVSVNTSTNVGYSNAESALKLLRATATNDPNTITDQKNEKKEADKTDFSRPVPLGADQAPMSGPMTSSFTEVVDLLKKAKGDDFKIQDYAPYEGADMFNTIQNFFKSDDANSLTDEQYNEIALAFAKEMVGDWAPEDRSDFLAALETGSVEVISRNEFDNHPLFDGADSNYLDLVQQLNASGKVAMGIQLGNKDIGFIF</sequence>
<accession>A0A1U9MJB9</accession>